<dbReference type="OrthoDB" id="5104431at2759"/>
<name>A0A9P9HY93_FUSRE</name>
<protein>
    <submittedName>
        <fullName evidence="1">Uncharacterized protein</fullName>
    </submittedName>
</protein>
<dbReference type="Proteomes" id="UP000720189">
    <property type="component" value="Unassembled WGS sequence"/>
</dbReference>
<feature type="non-terminal residue" evidence="1">
    <location>
        <position position="208"/>
    </location>
</feature>
<evidence type="ECO:0000313" key="2">
    <source>
        <dbReference type="Proteomes" id="UP000720189"/>
    </source>
</evidence>
<dbReference type="GeneID" id="70230919"/>
<proteinExistence type="predicted"/>
<accession>A0A9P9HY93</accession>
<sequence length="208" mass="24264">MGCSWASIDDYQCRNPLISPVTVSLILSDEQFQSRADHFQQLWSRFVLNKEDPHQMRPKSRNRRCQEALQCLVDLTGPRWAQGGDDLAYALHWRFYPPRLGDEYEDPFRIPISSTSVRFAYKPCRPTIVLPSRHNAVMLMDAIQSLPQLSRRTIQRLRRSPALLITGSDQYDIRSHFKAKERAIMKVTRLDPLLKQFLAQTEPPQREL</sequence>
<keyword evidence="2" id="KW-1185">Reference proteome</keyword>
<comment type="caution">
    <text evidence="1">The sequence shown here is derived from an EMBL/GenBank/DDBJ whole genome shotgun (WGS) entry which is preliminary data.</text>
</comment>
<gene>
    <name evidence="1" type="ORF">BKA55DRAFT_719444</name>
</gene>
<reference evidence="1" key="1">
    <citation type="journal article" date="2021" name="Nat. Commun.">
        <title>Genetic determinants of endophytism in the Arabidopsis root mycobiome.</title>
        <authorList>
            <person name="Mesny F."/>
            <person name="Miyauchi S."/>
            <person name="Thiergart T."/>
            <person name="Pickel B."/>
            <person name="Atanasova L."/>
            <person name="Karlsson M."/>
            <person name="Huettel B."/>
            <person name="Barry K.W."/>
            <person name="Haridas S."/>
            <person name="Chen C."/>
            <person name="Bauer D."/>
            <person name="Andreopoulos W."/>
            <person name="Pangilinan J."/>
            <person name="LaButti K."/>
            <person name="Riley R."/>
            <person name="Lipzen A."/>
            <person name="Clum A."/>
            <person name="Drula E."/>
            <person name="Henrissat B."/>
            <person name="Kohler A."/>
            <person name="Grigoriev I.V."/>
            <person name="Martin F.M."/>
            <person name="Hacquard S."/>
        </authorList>
    </citation>
    <scope>NUCLEOTIDE SEQUENCE</scope>
    <source>
        <strain evidence="1">MPI-CAGE-AT-0023</strain>
    </source>
</reference>
<organism evidence="1 2">
    <name type="scientific">Fusarium redolens</name>
    <dbReference type="NCBI Taxonomy" id="48865"/>
    <lineage>
        <taxon>Eukaryota</taxon>
        <taxon>Fungi</taxon>
        <taxon>Dikarya</taxon>
        <taxon>Ascomycota</taxon>
        <taxon>Pezizomycotina</taxon>
        <taxon>Sordariomycetes</taxon>
        <taxon>Hypocreomycetidae</taxon>
        <taxon>Hypocreales</taxon>
        <taxon>Nectriaceae</taxon>
        <taxon>Fusarium</taxon>
        <taxon>Fusarium redolens species complex</taxon>
    </lineage>
</organism>
<dbReference type="EMBL" id="JAGMUX010000003">
    <property type="protein sequence ID" value="KAH7265745.1"/>
    <property type="molecule type" value="Genomic_DNA"/>
</dbReference>
<evidence type="ECO:0000313" key="1">
    <source>
        <dbReference type="EMBL" id="KAH7265745.1"/>
    </source>
</evidence>
<dbReference type="AlphaFoldDB" id="A0A9P9HY93"/>
<dbReference type="RefSeq" id="XP_046054480.1">
    <property type="nucleotide sequence ID" value="XM_046200965.1"/>
</dbReference>